<dbReference type="InterPro" id="IPR042171">
    <property type="entry name" value="Acyl-CoA_hotdog"/>
</dbReference>
<dbReference type="Gene3D" id="2.40.160.210">
    <property type="entry name" value="Acyl-CoA thioesterase, double hotdog domain"/>
    <property type="match status" value="1"/>
</dbReference>
<accession>A0A9X2FYI9</accession>
<evidence type="ECO:0000313" key="3">
    <source>
        <dbReference type="EMBL" id="MCP1339985.1"/>
    </source>
</evidence>
<dbReference type="InterPro" id="IPR049449">
    <property type="entry name" value="TesB_ACOT8-like_N"/>
</dbReference>
<dbReference type="PANTHER" id="PTHR38110:SF1">
    <property type="entry name" value="THIOESTERASE DOMAIN-CONTAINING PROTEIN"/>
    <property type="match status" value="1"/>
</dbReference>
<organism evidence="3 4">
    <name type="scientific">Idiomarina rhizosphaerae</name>
    <dbReference type="NCBI Taxonomy" id="2961572"/>
    <lineage>
        <taxon>Bacteria</taxon>
        <taxon>Pseudomonadati</taxon>
        <taxon>Pseudomonadota</taxon>
        <taxon>Gammaproteobacteria</taxon>
        <taxon>Alteromonadales</taxon>
        <taxon>Idiomarinaceae</taxon>
        <taxon>Idiomarina</taxon>
    </lineage>
</organism>
<feature type="domain" description="Acyl-CoA thioesterase-like N-terminal HotDog" evidence="1">
    <location>
        <begin position="21"/>
        <end position="104"/>
    </location>
</feature>
<comment type="caution">
    <text evidence="3">The sequence shown here is derived from an EMBL/GenBank/DDBJ whole genome shotgun (WGS) entry which is preliminary data.</text>
</comment>
<evidence type="ECO:0000259" key="1">
    <source>
        <dbReference type="Pfam" id="PF13622"/>
    </source>
</evidence>
<feature type="domain" description="Acyl-CoA thioesterase-like C-terminal" evidence="2">
    <location>
        <begin position="122"/>
        <end position="262"/>
    </location>
</feature>
<evidence type="ECO:0000313" key="4">
    <source>
        <dbReference type="Proteomes" id="UP001139474"/>
    </source>
</evidence>
<dbReference type="PANTHER" id="PTHR38110">
    <property type="entry name" value="CHROMOSOME 23, WHOLE GENOME SHOTGUN SEQUENCE"/>
    <property type="match status" value="1"/>
</dbReference>
<dbReference type="AlphaFoldDB" id="A0A9X2FYI9"/>
<protein>
    <submittedName>
        <fullName evidence="3">Thioesterase family protein</fullName>
    </submittedName>
</protein>
<keyword evidence="4" id="KW-1185">Reference proteome</keyword>
<dbReference type="InterPro" id="IPR049450">
    <property type="entry name" value="ACOT8-like_C"/>
</dbReference>
<name>A0A9X2FYI9_9GAMM</name>
<dbReference type="Proteomes" id="UP001139474">
    <property type="component" value="Unassembled WGS sequence"/>
</dbReference>
<sequence>MNFHTAVEQIVANKNNQVIELPSGWAQGRAFFGGFSAALAAQFLLKQFPIEYHLRSMSISFVAPAEPGEAELSYRILREGKSVIQVAVELQQQGQIMLSCLASLGKARSSTVKVASETPPDLKTIKDGPGLPETDIVPEFAKNFDYRITSGGMPFSGQPGRTFGGWIRFREEQQQLTTATILALVDAWPPAVLPHLDSPAPASSLTWTIEFPDIPLKSFSSHDWFQYEAFIEHAEHGYGHSRAGLWSEQGELLAISRQTFTVFA</sequence>
<dbReference type="InterPro" id="IPR052389">
    <property type="entry name" value="Sec_Metab_Biosynth-Assoc"/>
</dbReference>
<dbReference type="RefSeq" id="WP_253619868.1">
    <property type="nucleotide sequence ID" value="NZ_JAMZDE010000008.1"/>
</dbReference>
<reference evidence="3" key="1">
    <citation type="submission" date="2022-06" db="EMBL/GenBank/DDBJ databases">
        <title>Idiomarina rhizosphaerae M1R2S28.</title>
        <authorList>
            <person name="Sun J.-Q."/>
            <person name="Li L.-F."/>
        </authorList>
    </citation>
    <scope>NUCLEOTIDE SEQUENCE</scope>
    <source>
        <strain evidence="3">M1R2S28</strain>
    </source>
</reference>
<dbReference type="Pfam" id="PF13622">
    <property type="entry name" value="4HBT_3"/>
    <property type="match status" value="1"/>
</dbReference>
<dbReference type="Pfam" id="PF20789">
    <property type="entry name" value="4HBT_3C"/>
    <property type="match status" value="1"/>
</dbReference>
<dbReference type="EMBL" id="JAMZDE010000008">
    <property type="protein sequence ID" value="MCP1339985.1"/>
    <property type="molecule type" value="Genomic_DNA"/>
</dbReference>
<dbReference type="CDD" id="cd03445">
    <property type="entry name" value="Thioesterase_II_repeat2"/>
    <property type="match status" value="1"/>
</dbReference>
<evidence type="ECO:0000259" key="2">
    <source>
        <dbReference type="Pfam" id="PF20789"/>
    </source>
</evidence>
<dbReference type="SUPFAM" id="SSF54637">
    <property type="entry name" value="Thioesterase/thiol ester dehydrase-isomerase"/>
    <property type="match status" value="2"/>
</dbReference>
<proteinExistence type="predicted"/>
<gene>
    <name evidence="3" type="ORF">NJR55_10340</name>
</gene>
<dbReference type="InterPro" id="IPR029069">
    <property type="entry name" value="HotDog_dom_sf"/>
</dbReference>